<keyword evidence="2" id="KW-1185">Reference proteome</keyword>
<evidence type="ECO:0000313" key="1">
    <source>
        <dbReference type="EMBL" id="MPC59122.1"/>
    </source>
</evidence>
<organism evidence="1 2">
    <name type="scientific">Portunus trituberculatus</name>
    <name type="common">Swimming crab</name>
    <name type="synonym">Neptunus trituberculatus</name>
    <dbReference type="NCBI Taxonomy" id="210409"/>
    <lineage>
        <taxon>Eukaryota</taxon>
        <taxon>Metazoa</taxon>
        <taxon>Ecdysozoa</taxon>
        <taxon>Arthropoda</taxon>
        <taxon>Crustacea</taxon>
        <taxon>Multicrustacea</taxon>
        <taxon>Malacostraca</taxon>
        <taxon>Eumalacostraca</taxon>
        <taxon>Eucarida</taxon>
        <taxon>Decapoda</taxon>
        <taxon>Pleocyemata</taxon>
        <taxon>Brachyura</taxon>
        <taxon>Eubrachyura</taxon>
        <taxon>Portunoidea</taxon>
        <taxon>Portunidae</taxon>
        <taxon>Portuninae</taxon>
        <taxon>Portunus</taxon>
    </lineage>
</organism>
<proteinExistence type="predicted"/>
<dbReference type="AlphaFoldDB" id="A0A5B7GJI3"/>
<reference evidence="1 2" key="1">
    <citation type="submission" date="2019-05" db="EMBL/GenBank/DDBJ databases">
        <title>Another draft genome of Portunus trituberculatus and its Hox gene families provides insights of decapod evolution.</title>
        <authorList>
            <person name="Jeong J.-H."/>
            <person name="Song I."/>
            <person name="Kim S."/>
            <person name="Choi T."/>
            <person name="Kim D."/>
            <person name="Ryu S."/>
            <person name="Kim W."/>
        </authorList>
    </citation>
    <scope>NUCLEOTIDE SEQUENCE [LARGE SCALE GENOMIC DNA]</scope>
    <source>
        <tissue evidence="1">Muscle</tissue>
    </source>
</reference>
<accession>A0A5B7GJI3</accession>
<gene>
    <name evidence="1" type="ORF">E2C01_053137</name>
</gene>
<dbReference type="EMBL" id="VSRR010016276">
    <property type="protein sequence ID" value="MPC59122.1"/>
    <property type="molecule type" value="Genomic_DNA"/>
</dbReference>
<comment type="caution">
    <text evidence="1">The sequence shown here is derived from an EMBL/GenBank/DDBJ whole genome shotgun (WGS) entry which is preliminary data.</text>
</comment>
<sequence length="99" mass="10974">MPLRPACPPPQGPPSILDMAMAGKNSNRRTPRGYNPFLLERRTGPGHFLKLNSVTSLTQAGAGGSLKRVKPATWDDTYITLRHKHNNSKIWLMVTHAET</sequence>
<evidence type="ECO:0000313" key="2">
    <source>
        <dbReference type="Proteomes" id="UP000324222"/>
    </source>
</evidence>
<name>A0A5B7GJI3_PORTR</name>
<protein>
    <submittedName>
        <fullName evidence="1">Uncharacterized protein</fullName>
    </submittedName>
</protein>
<dbReference type="Proteomes" id="UP000324222">
    <property type="component" value="Unassembled WGS sequence"/>
</dbReference>